<dbReference type="AlphaFoldDB" id="A0A0P9CAE0"/>
<dbReference type="InterPro" id="IPR000182">
    <property type="entry name" value="GNAT_dom"/>
</dbReference>
<gene>
    <name evidence="2" type="ORF">AN477_18745</name>
</gene>
<dbReference type="RefSeq" id="WP_054970703.1">
    <property type="nucleotide sequence ID" value="NZ_LJCO01000079.1"/>
</dbReference>
<dbReference type="PANTHER" id="PTHR43610">
    <property type="entry name" value="BLL6696 PROTEIN"/>
    <property type="match status" value="1"/>
</dbReference>
<reference evidence="2 3" key="1">
    <citation type="submission" date="2015-09" db="EMBL/GenBank/DDBJ databases">
        <title>Draft genome sequence of Alicyclobacillus ferrooxydans DSM 22381.</title>
        <authorList>
            <person name="Hemp J."/>
        </authorList>
    </citation>
    <scope>NUCLEOTIDE SEQUENCE [LARGE SCALE GENOMIC DNA]</scope>
    <source>
        <strain evidence="2 3">TC-34</strain>
    </source>
</reference>
<protein>
    <submittedName>
        <fullName evidence="2">GNAT family acetyltransferase</fullName>
    </submittedName>
</protein>
<dbReference type="EMBL" id="LJCO01000079">
    <property type="protein sequence ID" value="KPV42332.1"/>
    <property type="molecule type" value="Genomic_DNA"/>
</dbReference>
<evidence type="ECO:0000313" key="2">
    <source>
        <dbReference type="EMBL" id="KPV42332.1"/>
    </source>
</evidence>
<dbReference type="GO" id="GO:0016747">
    <property type="term" value="F:acyltransferase activity, transferring groups other than amino-acyl groups"/>
    <property type="evidence" value="ECO:0007669"/>
    <property type="project" value="InterPro"/>
</dbReference>
<keyword evidence="3" id="KW-1185">Reference proteome</keyword>
<accession>A0A0P9CAE0</accession>
<proteinExistence type="predicted"/>
<dbReference type="InterPro" id="IPR016181">
    <property type="entry name" value="Acyl_CoA_acyltransferase"/>
</dbReference>
<dbReference type="OrthoDB" id="9795199at2"/>
<dbReference type="STRING" id="471514.AN477_18745"/>
<keyword evidence="2" id="KW-0808">Transferase</keyword>
<feature type="domain" description="N-acetyltransferase" evidence="1">
    <location>
        <begin position="25"/>
        <end position="162"/>
    </location>
</feature>
<dbReference type="Proteomes" id="UP000050482">
    <property type="component" value="Unassembled WGS sequence"/>
</dbReference>
<dbReference type="SUPFAM" id="SSF55729">
    <property type="entry name" value="Acyl-CoA N-acyltransferases (Nat)"/>
    <property type="match status" value="1"/>
</dbReference>
<dbReference type="Gene3D" id="3.40.630.30">
    <property type="match status" value="1"/>
</dbReference>
<evidence type="ECO:0000259" key="1">
    <source>
        <dbReference type="Pfam" id="PF13302"/>
    </source>
</evidence>
<name>A0A0P9CAE0_9BACL</name>
<evidence type="ECO:0000313" key="3">
    <source>
        <dbReference type="Proteomes" id="UP000050482"/>
    </source>
</evidence>
<dbReference type="PATRIC" id="fig|471514.4.peg.4680"/>
<dbReference type="PANTHER" id="PTHR43610:SF1">
    <property type="entry name" value="N-ACETYLTRANSFERASE DOMAIN-CONTAINING PROTEIN"/>
    <property type="match status" value="1"/>
</dbReference>
<dbReference type="Pfam" id="PF13302">
    <property type="entry name" value="Acetyltransf_3"/>
    <property type="match status" value="1"/>
</dbReference>
<organism evidence="2 3">
    <name type="scientific">Alicyclobacillus ferrooxydans</name>
    <dbReference type="NCBI Taxonomy" id="471514"/>
    <lineage>
        <taxon>Bacteria</taxon>
        <taxon>Bacillati</taxon>
        <taxon>Bacillota</taxon>
        <taxon>Bacilli</taxon>
        <taxon>Bacillales</taxon>
        <taxon>Alicyclobacillaceae</taxon>
        <taxon>Alicyclobacillus</taxon>
    </lineage>
</organism>
<sequence>MADTSPDIYVESHLESIEFIGKRAKLVGLCESHVEGLMAVATHQQIWTYMPTKVASRGALEALVRDALAAKAAGTEFPFVIIDQATNRVVGSTRFLDISRVNKSLEIGWTWLSPDVWRTSINTECKYLLLKYCFETLNTIRVQLKTDLRNVRSQTAIERIGGVKEGVLRKHRILADGYIRDSVYYSIVDSEWPTVKERLELMLQR</sequence>
<comment type="caution">
    <text evidence="2">The sequence shown here is derived from an EMBL/GenBank/DDBJ whole genome shotgun (WGS) entry which is preliminary data.</text>
</comment>